<feature type="compositionally biased region" description="Acidic residues" evidence="2">
    <location>
        <begin position="1"/>
        <end position="10"/>
    </location>
</feature>
<dbReference type="CDD" id="cd00293">
    <property type="entry name" value="USP-like"/>
    <property type="match status" value="1"/>
</dbReference>
<dbReference type="PANTHER" id="PTHR46268:SF6">
    <property type="entry name" value="UNIVERSAL STRESS PROTEIN UP12"/>
    <property type="match status" value="1"/>
</dbReference>
<sequence>MAQSESEAESGPDATPSTARPVVVAVGNQPADSALEYAAQQALREGCGLHLIHVLHPGPTGPESALLDYTEVDQVGHDLLQAAVERAGDLLGGRAPLTSALLRGPVVSTLLEATEGTARAVVMQRRDVSRVIRSVTRSISSGVASHAHVPVVSVPAGWSEAAVERNHGRPVVTVGVDVPGRCAPVVATAAAEARSRDGSLHVLHTWWFPSVYDDVITSRVENAAWADRAREEIQAVVAGLGDAVRGVPVEIEARHAHPADALLDAGRESTLLVVGRHDPLVPFGSHLGPVARAVLRDAGCPVLLANPTDAHGIRRRHHHSTSDTTTPESMVMF</sequence>
<feature type="region of interest" description="Disordered" evidence="2">
    <location>
        <begin position="1"/>
        <end position="21"/>
    </location>
</feature>
<protein>
    <submittedName>
        <fullName evidence="4">Nucleotide-binding universal stress UspA family protein</fullName>
    </submittedName>
</protein>
<dbReference type="PANTHER" id="PTHR46268">
    <property type="entry name" value="STRESS RESPONSE PROTEIN NHAX"/>
    <property type="match status" value="1"/>
</dbReference>
<dbReference type="SUPFAM" id="SSF52402">
    <property type="entry name" value="Adenine nucleotide alpha hydrolases-like"/>
    <property type="match status" value="2"/>
</dbReference>
<dbReference type="Gene3D" id="3.40.50.620">
    <property type="entry name" value="HUPs"/>
    <property type="match status" value="2"/>
</dbReference>
<dbReference type="InterPro" id="IPR014729">
    <property type="entry name" value="Rossmann-like_a/b/a_fold"/>
</dbReference>
<evidence type="ECO:0000313" key="4">
    <source>
        <dbReference type="EMBL" id="NYD41187.1"/>
    </source>
</evidence>
<name>A0A7Y9E568_9ACTN</name>
<keyword evidence="5" id="KW-1185">Reference proteome</keyword>
<feature type="domain" description="UspA" evidence="3">
    <location>
        <begin position="20"/>
        <end position="155"/>
    </location>
</feature>
<evidence type="ECO:0000313" key="5">
    <source>
        <dbReference type="Proteomes" id="UP000535511"/>
    </source>
</evidence>
<dbReference type="InterPro" id="IPR006016">
    <property type="entry name" value="UspA"/>
</dbReference>
<comment type="similarity">
    <text evidence="1">Belongs to the universal stress protein A family.</text>
</comment>
<gene>
    <name evidence="4" type="ORF">BJZ21_001270</name>
</gene>
<dbReference type="Pfam" id="PF00582">
    <property type="entry name" value="Usp"/>
    <property type="match status" value="2"/>
</dbReference>
<organism evidence="4 5">
    <name type="scientific">Nocardioides panaciterrulae</name>
    <dbReference type="NCBI Taxonomy" id="661492"/>
    <lineage>
        <taxon>Bacteria</taxon>
        <taxon>Bacillati</taxon>
        <taxon>Actinomycetota</taxon>
        <taxon>Actinomycetes</taxon>
        <taxon>Propionibacteriales</taxon>
        <taxon>Nocardioidaceae</taxon>
        <taxon>Nocardioides</taxon>
    </lineage>
</organism>
<feature type="domain" description="UspA" evidence="3">
    <location>
        <begin position="172"/>
        <end position="304"/>
    </location>
</feature>
<dbReference type="RefSeq" id="WP_179662964.1">
    <property type="nucleotide sequence ID" value="NZ_JACCBG010000001.1"/>
</dbReference>
<evidence type="ECO:0000256" key="1">
    <source>
        <dbReference type="ARBA" id="ARBA00008791"/>
    </source>
</evidence>
<evidence type="ECO:0000259" key="3">
    <source>
        <dbReference type="Pfam" id="PF00582"/>
    </source>
</evidence>
<dbReference type="AlphaFoldDB" id="A0A7Y9E568"/>
<proteinExistence type="inferred from homology"/>
<reference evidence="4 5" key="1">
    <citation type="submission" date="2020-07" db="EMBL/GenBank/DDBJ databases">
        <title>Sequencing the genomes of 1000 actinobacteria strains.</title>
        <authorList>
            <person name="Klenk H.-P."/>
        </authorList>
    </citation>
    <scope>NUCLEOTIDE SEQUENCE [LARGE SCALE GENOMIC DNA]</scope>
    <source>
        <strain evidence="4 5">DSM 21350</strain>
    </source>
</reference>
<evidence type="ECO:0000256" key="2">
    <source>
        <dbReference type="SAM" id="MobiDB-lite"/>
    </source>
</evidence>
<accession>A0A7Y9E568</accession>
<dbReference type="Proteomes" id="UP000535511">
    <property type="component" value="Unassembled WGS sequence"/>
</dbReference>
<feature type="region of interest" description="Disordered" evidence="2">
    <location>
        <begin position="313"/>
        <end position="333"/>
    </location>
</feature>
<dbReference type="EMBL" id="JACCBG010000001">
    <property type="protein sequence ID" value="NYD41187.1"/>
    <property type="molecule type" value="Genomic_DNA"/>
</dbReference>
<comment type="caution">
    <text evidence="4">The sequence shown here is derived from an EMBL/GenBank/DDBJ whole genome shotgun (WGS) entry which is preliminary data.</text>
</comment>